<dbReference type="GO" id="GO:0017119">
    <property type="term" value="C:Golgi transport complex"/>
    <property type="evidence" value="ECO:0007669"/>
    <property type="project" value="TreeGrafter"/>
</dbReference>
<dbReference type="AlphaFoldDB" id="A0A8S1VPC1"/>
<accession>A0A8S1VPC1</accession>
<dbReference type="Proteomes" id="UP000683925">
    <property type="component" value="Unassembled WGS sequence"/>
</dbReference>
<name>A0A8S1VPC1_PAROT</name>
<evidence type="ECO:0000313" key="3">
    <source>
        <dbReference type="EMBL" id="CAD8178847.1"/>
    </source>
</evidence>
<dbReference type="PANTHER" id="PTHR13302">
    <property type="entry name" value="CONSERVED OLIGOMERIC GOLGI COMPLEX COMPONENT 3"/>
    <property type="match status" value="1"/>
</dbReference>
<evidence type="ECO:0000256" key="1">
    <source>
        <dbReference type="SAM" id="Coils"/>
    </source>
</evidence>
<feature type="domain" description="Conserved oligomeric Golgi complex subunit 3 N-terminal" evidence="2">
    <location>
        <begin position="62"/>
        <end position="201"/>
    </location>
</feature>
<dbReference type="GO" id="GO:0005801">
    <property type="term" value="C:cis-Golgi network"/>
    <property type="evidence" value="ECO:0007669"/>
    <property type="project" value="InterPro"/>
</dbReference>
<dbReference type="Pfam" id="PF04136">
    <property type="entry name" value="COG3_N"/>
    <property type="match status" value="1"/>
</dbReference>
<dbReference type="GO" id="GO:0006886">
    <property type="term" value="P:intracellular protein transport"/>
    <property type="evidence" value="ECO:0007669"/>
    <property type="project" value="InterPro"/>
</dbReference>
<comment type="caution">
    <text evidence="3">The sequence shown here is derived from an EMBL/GenBank/DDBJ whole genome shotgun (WGS) entry which is preliminary data.</text>
</comment>
<proteinExistence type="predicted"/>
<sequence>MQINIVQWEQSNALTLQEQAIIDQIDNLHQKAYLEKDKPINFSFYKKQDKKNDDFFRLEMIQGQYQQKLTSLQSIRQNLEIICDQLKKLNDDKDKIVQKISQFHQEANIHINKQKELLEYQFQIQENIQYYYNIQKIQRDLESDDRKEINYQILISEIQEGIIFFSSKPNYYQSDKYIIQYQQLKERLLGTCKSSLMKLLNKESQFINQKFSQLKDLICVFYPPRFFGYSELNEEENDILQPNPLKLQFLQIIFPQLIPQLKLKDTIQKTIISTRMNF</sequence>
<protein>
    <recommendedName>
        <fullName evidence="2">Conserved oligomeric Golgi complex subunit 3 N-terminal domain-containing protein</fullName>
    </recommendedName>
</protein>
<dbReference type="InterPro" id="IPR007265">
    <property type="entry name" value="COG_su3"/>
</dbReference>
<dbReference type="InterPro" id="IPR048320">
    <property type="entry name" value="COG3_N"/>
</dbReference>
<feature type="coiled-coil region" evidence="1">
    <location>
        <begin position="72"/>
        <end position="106"/>
    </location>
</feature>
<gene>
    <name evidence="3" type="ORF">POCTA_138.1.T0710289</name>
</gene>
<reference evidence="3" key="1">
    <citation type="submission" date="2021-01" db="EMBL/GenBank/DDBJ databases">
        <authorList>
            <consortium name="Genoscope - CEA"/>
            <person name="William W."/>
        </authorList>
    </citation>
    <scope>NUCLEOTIDE SEQUENCE</scope>
</reference>
<dbReference type="GO" id="GO:0006891">
    <property type="term" value="P:intra-Golgi vesicle-mediated transport"/>
    <property type="evidence" value="ECO:0007669"/>
    <property type="project" value="TreeGrafter"/>
</dbReference>
<keyword evidence="4" id="KW-1185">Reference proteome</keyword>
<evidence type="ECO:0000313" key="4">
    <source>
        <dbReference type="Proteomes" id="UP000683925"/>
    </source>
</evidence>
<organism evidence="3 4">
    <name type="scientific">Paramecium octaurelia</name>
    <dbReference type="NCBI Taxonomy" id="43137"/>
    <lineage>
        <taxon>Eukaryota</taxon>
        <taxon>Sar</taxon>
        <taxon>Alveolata</taxon>
        <taxon>Ciliophora</taxon>
        <taxon>Intramacronucleata</taxon>
        <taxon>Oligohymenophorea</taxon>
        <taxon>Peniculida</taxon>
        <taxon>Parameciidae</taxon>
        <taxon>Paramecium</taxon>
    </lineage>
</organism>
<evidence type="ECO:0000259" key="2">
    <source>
        <dbReference type="Pfam" id="PF04136"/>
    </source>
</evidence>
<dbReference type="PANTHER" id="PTHR13302:SF8">
    <property type="entry name" value="CONSERVED OLIGOMERIC GOLGI COMPLEX SUBUNIT 3"/>
    <property type="match status" value="1"/>
</dbReference>
<dbReference type="EMBL" id="CAJJDP010000070">
    <property type="protein sequence ID" value="CAD8178847.1"/>
    <property type="molecule type" value="Genomic_DNA"/>
</dbReference>
<keyword evidence="1" id="KW-0175">Coiled coil</keyword>
<dbReference type="GO" id="GO:0007030">
    <property type="term" value="P:Golgi organization"/>
    <property type="evidence" value="ECO:0007669"/>
    <property type="project" value="TreeGrafter"/>
</dbReference>
<dbReference type="GO" id="GO:0016020">
    <property type="term" value="C:membrane"/>
    <property type="evidence" value="ECO:0007669"/>
    <property type="project" value="InterPro"/>
</dbReference>